<dbReference type="Proteomes" id="UP001600165">
    <property type="component" value="Unassembled WGS sequence"/>
</dbReference>
<evidence type="ECO:0000259" key="1">
    <source>
        <dbReference type="Pfam" id="PF12770"/>
    </source>
</evidence>
<dbReference type="RefSeq" id="WP_377961928.1">
    <property type="nucleotide sequence ID" value="NZ_JBHZOL010000022.1"/>
</dbReference>
<organism evidence="2 3">
    <name type="scientific">Almyronema epifaneia S1</name>
    <dbReference type="NCBI Taxonomy" id="2991925"/>
    <lineage>
        <taxon>Bacteria</taxon>
        <taxon>Bacillati</taxon>
        <taxon>Cyanobacteriota</taxon>
        <taxon>Cyanophyceae</taxon>
        <taxon>Nodosilineales</taxon>
        <taxon>Nodosilineaceae</taxon>
        <taxon>Almyronema</taxon>
        <taxon>Almyronema epifaneia</taxon>
    </lineage>
</organism>
<gene>
    <name evidence="2" type="ORF">ACFVKH_03925</name>
</gene>
<feature type="non-terminal residue" evidence="2">
    <location>
        <position position="1"/>
    </location>
</feature>
<feature type="non-terminal residue" evidence="2">
    <location>
        <position position="529"/>
    </location>
</feature>
<protein>
    <submittedName>
        <fullName evidence="2">CHAT domain-containing protein</fullName>
    </submittedName>
</protein>
<dbReference type="InterPro" id="IPR024983">
    <property type="entry name" value="CHAT_dom"/>
</dbReference>
<evidence type="ECO:0000313" key="2">
    <source>
        <dbReference type="EMBL" id="MFE4105414.1"/>
    </source>
</evidence>
<name>A0ABW6IDE7_9CYAN</name>
<proteinExistence type="predicted"/>
<accession>A0ABW6IDE7</accession>
<keyword evidence="3" id="KW-1185">Reference proteome</keyword>
<comment type="caution">
    <text evidence="2">The sequence shown here is derived from an EMBL/GenBank/DDBJ whole genome shotgun (WGS) entry which is preliminary data.</text>
</comment>
<reference evidence="2 3" key="1">
    <citation type="submission" date="2024-10" db="EMBL/GenBank/DDBJ databases">
        <authorList>
            <person name="Ratan Roy A."/>
            <person name="Morales Sandoval P.H."/>
            <person name="De Los Santos Villalobos S."/>
            <person name="Chakraborty S."/>
            <person name="Mukherjee J."/>
        </authorList>
    </citation>
    <scope>NUCLEOTIDE SEQUENCE [LARGE SCALE GENOMIC DNA]</scope>
    <source>
        <strain evidence="2 3">S1</strain>
    </source>
</reference>
<sequence length="529" mass="57878">KECQQTARNLGSLHFEQQAWLAAADAYTTALAAAEILYQNCILLDGKAAELAETADLPRRAAYALARCDNLQTAAAVLEQGRARGLSETLERDRADLANLEKSAPALYNQYLDITTQLRNLEAQQRAHATSATSAEEQNQLRQSLTPAAHRTAAIRLRQSLETVIEQIRQIEGYADFLDQPNFNHIRAALQPDRPLVYLVTTPAGSLALILTPDQITDLWLDDLTEITLRELLYGPAADPELGGWFKAFSLFRQDSKANYSAWLDAIAYGTQQLWQPLMAPLIAKLQALNFTQATLIPTGYLSLLPLHAAWTADPSTPSGKRYALDDIHCTYVPNARSLTAAQKIRDRIVGESLLAIDNPRNDLPNSSREIAAATASFTQPQVLPQEHATVDAVLAALPHASYLHLSCHGTADFNTPLNSGLLMADGLLTLRNLLDLKLTEGLTGGIRLAILSACETGLPGLKLADEAISLPTGLLQAGVAGVVASLWAVSDLSTMMLLVRFYDYWREDKLEPAIALREAQKWLRDTTN</sequence>
<evidence type="ECO:0000313" key="3">
    <source>
        <dbReference type="Proteomes" id="UP001600165"/>
    </source>
</evidence>
<dbReference type="EMBL" id="JBHZOL010000022">
    <property type="protein sequence ID" value="MFE4105414.1"/>
    <property type="molecule type" value="Genomic_DNA"/>
</dbReference>
<dbReference type="Pfam" id="PF12770">
    <property type="entry name" value="CHAT"/>
    <property type="match status" value="1"/>
</dbReference>
<feature type="domain" description="CHAT" evidence="1">
    <location>
        <begin position="272"/>
        <end position="527"/>
    </location>
</feature>